<dbReference type="InterPro" id="IPR014710">
    <property type="entry name" value="RmlC-like_jellyroll"/>
</dbReference>
<dbReference type="SUPFAM" id="SSF51182">
    <property type="entry name" value="RmlC-like cupins"/>
    <property type="match status" value="1"/>
</dbReference>
<name>A0ABW0W874_9BACL</name>
<keyword evidence="8" id="KW-0413">Isomerase</keyword>
<reference evidence="9" key="1">
    <citation type="journal article" date="2019" name="Int. J. Syst. Evol. Microbiol.">
        <title>The Global Catalogue of Microorganisms (GCM) 10K type strain sequencing project: providing services to taxonomists for standard genome sequencing and annotation.</title>
        <authorList>
            <consortium name="The Broad Institute Genomics Platform"/>
            <consortium name="The Broad Institute Genome Sequencing Center for Infectious Disease"/>
            <person name="Wu L."/>
            <person name="Ma J."/>
        </authorList>
    </citation>
    <scope>NUCLEOTIDE SEQUENCE [LARGE SCALE GENOMIC DNA]</scope>
    <source>
        <strain evidence="9">CGMCC 1.3240</strain>
    </source>
</reference>
<dbReference type="EMBL" id="JBHSOW010000121">
    <property type="protein sequence ID" value="MFC5653274.1"/>
    <property type="molecule type" value="Genomic_DNA"/>
</dbReference>
<dbReference type="EC" id="5.3.1.9" evidence="3"/>
<evidence type="ECO:0000313" key="8">
    <source>
        <dbReference type="EMBL" id="MFC5653274.1"/>
    </source>
</evidence>
<evidence type="ECO:0000256" key="6">
    <source>
        <dbReference type="ARBA" id="ARBA00029321"/>
    </source>
</evidence>
<comment type="similarity">
    <text evidence="2">Belongs to the archaeal-type GPI family.</text>
</comment>
<comment type="caution">
    <text evidence="8">The sequence shown here is derived from an EMBL/GenBank/DDBJ whole genome shotgun (WGS) entry which is preliminary data.</text>
</comment>
<gene>
    <name evidence="8" type="ORF">ACFPYJ_30005</name>
</gene>
<protein>
    <recommendedName>
        <fullName evidence="3">glucose-6-phosphate isomerase</fullName>
        <ecNumber evidence="3">5.3.1.9</ecNumber>
    </recommendedName>
</protein>
<dbReference type="Proteomes" id="UP001596047">
    <property type="component" value="Unassembled WGS sequence"/>
</dbReference>
<dbReference type="InterPro" id="IPR010551">
    <property type="entry name" value="G6P_isomerase_prok"/>
</dbReference>
<evidence type="ECO:0000256" key="2">
    <source>
        <dbReference type="ARBA" id="ARBA00006542"/>
    </source>
</evidence>
<evidence type="ECO:0000259" key="7">
    <source>
        <dbReference type="Pfam" id="PF06560"/>
    </source>
</evidence>
<keyword evidence="5" id="KW-0324">Glycolysis</keyword>
<dbReference type="Pfam" id="PF06560">
    <property type="entry name" value="GPI"/>
    <property type="match status" value="1"/>
</dbReference>
<comment type="pathway">
    <text evidence="1">Carbohydrate degradation; glycolysis; D-glyceraldehyde 3-phosphate and glycerone phosphate from D-glucose: step 2/4.</text>
</comment>
<evidence type="ECO:0000256" key="1">
    <source>
        <dbReference type="ARBA" id="ARBA00004926"/>
    </source>
</evidence>
<dbReference type="CDD" id="cd02218">
    <property type="entry name" value="cupin_PGI"/>
    <property type="match status" value="1"/>
</dbReference>
<dbReference type="GO" id="GO:0016853">
    <property type="term" value="F:isomerase activity"/>
    <property type="evidence" value="ECO:0007669"/>
    <property type="project" value="UniProtKB-KW"/>
</dbReference>
<evidence type="ECO:0000256" key="4">
    <source>
        <dbReference type="ARBA" id="ARBA00022432"/>
    </source>
</evidence>
<evidence type="ECO:0000313" key="9">
    <source>
        <dbReference type="Proteomes" id="UP001596047"/>
    </source>
</evidence>
<comment type="catalytic activity">
    <reaction evidence="6">
        <text>alpha-D-glucose 6-phosphate = beta-D-fructose 6-phosphate</text>
        <dbReference type="Rhea" id="RHEA:11816"/>
        <dbReference type="ChEBI" id="CHEBI:57634"/>
        <dbReference type="ChEBI" id="CHEBI:58225"/>
        <dbReference type="EC" id="5.3.1.9"/>
    </reaction>
</comment>
<accession>A0ABW0W874</accession>
<feature type="domain" description="Glucose-6-phosphate isomerase prokaryote" evidence="7">
    <location>
        <begin position="23"/>
        <end position="163"/>
    </location>
</feature>
<organism evidence="8 9">
    <name type="scientific">Paenibacillus solisilvae</name>
    <dbReference type="NCBI Taxonomy" id="2486751"/>
    <lineage>
        <taxon>Bacteria</taxon>
        <taxon>Bacillati</taxon>
        <taxon>Bacillota</taxon>
        <taxon>Bacilli</taxon>
        <taxon>Bacillales</taxon>
        <taxon>Paenibacillaceae</taxon>
        <taxon>Paenibacillus</taxon>
    </lineage>
</organism>
<keyword evidence="9" id="KW-1185">Reference proteome</keyword>
<evidence type="ECO:0000256" key="3">
    <source>
        <dbReference type="ARBA" id="ARBA00011952"/>
    </source>
</evidence>
<dbReference type="RefSeq" id="WP_379191928.1">
    <property type="nucleotide sequence ID" value="NZ_JBHSOW010000121.1"/>
</dbReference>
<sequence length="171" mass="19031">MEKLFSIPLLPADYETYGALKTVRRLSQMKSLYADQEAADRLLENGDPVIYEVYELPHPNDETDLLVNITVLYPGYVGDEPYMTKGHFHREPDTAEAVIGLSGEGELLVQNREGELRSLKVAAGRISYAGGGWAHRVVNTGSENLVFFAVSGANIVHDYETAAELNFKKRQ</sequence>
<keyword evidence="4" id="KW-0312">Gluconeogenesis</keyword>
<dbReference type="Gene3D" id="2.60.120.10">
    <property type="entry name" value="Jelly Rolls"/>
    <property type="match status" value="1"/>
</dbReference>
<dbReference type="InterPro" id="IPR011051">
    <property type="entry name" value="RmlC_Cupin_sf"/>
</dbReference>
<evidence type="ECO:0000256" key="5">
    <source>
        <dbReference type="ARBA" id="ARBA00023152"/>
    </source>
</evidence>
<proteinExistence type="inferred from homology"/>